<organism evidence="1 2">
    <name type="scientific">Aureibaculum marinum</name>
    <dbReference type="NCBI Taxonomy" id="2487930"/>
    <lineage>
        <taxon>Bacteria</taxon>
        <taxon>Pseudomonadati</taxon>
        <taxon>Bacteroidota</taxon>
        <taxon>Flavobacteriia</taxon>
        <taxon>Flavobacteriales</taxon>
        <taxon>Flavobacteriaceae</taxon>
        <taxon>Aureibaculum</taxon>
    </lineage>
</organism>
<dbReference type="AlphaFoldDB" id="A0A3N4NK32"/>
<keyword evidence="2" id="KW-1185">Reference proteome</keyword>
<dbReference type="Gene3D" id="3.30.1460.10">
    <property type="match status" value="1"/>
</dbReference>
<evidence type="ECO:0000313" key="1">
    <source>
        <dbReference type="EMBL" id="RPD95865.1"/>
    </source>
</evidence>
<reference evidence="1 2" key="1">
    <citation type="submission" date="2018-11" db="EMBL/GenBank/DDBJ databases">
        <title>Aureibaculum marinum gen. nov., sp. nov., a member of the family Flavobacteriaceae isolated from the Bohai Sea.</title>
        <authorList>
            <person name="Ji X."/>
        </authorList>
    </citation>
    <scope>NUCLEOTIDE SEQUENCE [LARGE SCALE GENOMIC DNA]</scope>
    <source>
        <strain evidence="1 2">BH-SD17</strain>
    </source>
</reference>
<sequence length="389" mass="45250">MNNVLPKFKRPLKDSNDPKTNVSYWDKALDAFDEKQYKNALIHTLNYMNSTLLEGVDTNGNFSIERGQGSALILLEVTDNEFKIKAPFLKITESTNKIALLRKVGEVNFSPLTLAQIHLKDDTLWFGYNMPLSLCQPYKVYDVLRDVCVYADDYDDEFVEKYKAAFYQDPKTTPLTAENQEKAWSQIEDILTDYQNYSAFFKEKRWDNFQWDIIVISILKLSNMPYVHGSLRTKLQEYVNNMFNGDIDFQFRIDKGTNFMKKLCKMSKEEYLKNIYNADALVSLKWRSSTEIVQDNMKNRENIVNKYVKDNDNFSLCYYLQFSFLHLVYSYNLEEDQLNAIYDVLESVSGLDPVKAAPKLLDTYTGLLNGTATPVRKKVKKGLFSKLFS</sequence>
<comment type="caution">
    <text evidence="1">The sequence shown here is derived from an EMBL/GenBank/DDBJ whole genome shotgun (WGS) entry which is preliminary data.</text>
</comment>
<gene>
    <name evidence="1" type="ORF">EGM88_11655</name>
</gene>
<proteinExistence type="predicted"/>
<accession>A0A3N4NK32</accession>
<evidence type="ECO:0008006" key="3">
    <source>
        <dbReference type="Google" id="ProtNLM"/>
    </source>
</evidence>
<name>A0A3N4NK32_9FLAO</name>
<dbReference type="EMBL" id="RPFJ01000015">
    <property type="protein sequence ID" value="RPD95865.1"/>
    <property type="molecule type" value="Genomic_DNA"/>
</dbReference>
<protein>
    <recommendedName>
        <fullName evidence="3">YbjN domain-containing protein</fullName>
    </recommendedName>
</protein>
<dbReference type="OrthoDB" id="1097903at2"/>
<evidence type="ECO:0000313" key="2">
    <source>
        <dbReference type="Proteomes" id="UP000270856"/>
    </source>
</evidence>
<dbReference type="SUPFAM" id="SSF69635">
    <property type="entry name" value="Type III secretory system chaperone-like"/>
    <property type="match status" value="1"/>
</dbReference>
<dbReference type="RefSeq" id="WP_123898461.1">
    <property type="nucleotide sequence ID" value="NZ_RPFJ01000015.1"/>
</dbReference>
<dbReference type="Proteomes" id="UP000270856">
    <property type="component" value="Unassembled WGS sequence"/>
</dbReference>